<dbReference type="RefSeq" id="WP_052429924.1">
    <property type="nucleotide sequence ID" value="NZ_BBLT01000001.1"/>
</dbReference>
<protein>
    <submittedName>
        <fullName evidence="1">Uncharacterized protein</fullName>
    </submittedName>
</protein>
<keyword evidence="2" id="KW-1185">Reference proteome</keyword>
<dbReference type="OrthoDB" id="8563833at2"/>
<dbReference type="STRING" id="153721.MYP_826"/>
<dbReference type="AlphaFoldDB" id="A0A098LAX1"/>
<evidence type="ECO:0000313" key="2">
    <source>
        <dbReference type="Proteomes" id="UP000030185"/>
    </source>
</evidence>
<sequence>MPENINKTDIFKFVALRPPVPVNKRDLETNFIKDNRKPEESPVGKLVSTFERSDGDKIPGKISDFIQDNKYYIDFPESAGDYRLSKIYEEAKSISKDSFNLESIKEKISGSINDSIASFLEKEESKQLLNNIWDRYYAFYILSKTENQNLEILTKGLRVFHLLDLINQSRINNISDFQRAITAQPLIASLFTDLPKPTVKVEKPEEKKPDPEKLREYNKLWNDFITTHRAIEELRKLKFENKLVSETQDAPKSDKKRGNDITGKITFAKSISVIDQRSFAKLHPATVSILKEYAIDKDNFQVSEPATELQQSLDSLYLSMSNIEDVEFINVMPVEARSIAGLAYLENKIKGLAGIQYKPYIPPTNVRASIKPLGIGELKVVKQKLKNYTAGEVAHIENVLRGEYKERKHRVLDRTEEIFTVSSETSEETTKDTQSTERFELKKESEKTIEEQMSVQAGVTVSGSYGVVTFGAHGEFAYSTSSQESNKNSSNFAREVIDRSVSKIQKRTKEERTVKKLHEVEEINTHGVDNKEKPDHAVGIYRWVDKYYDAQIYNYGKRMMFEFIIPEPAAFYEYAQTHKPKKDIKPPKVLSSTLTHKNITEFNYQDFIRDYNIQGITPPPPYYKTASTVLSSDASIQNGTSLSKSTKELIIPEGYSLTSLSFSLSTIYENNPQFKLSIGSNDMGWAVITDNDARRRWDFQAGAVNYIDGIIPVSLNCYDINSFFVNVTVGCVRSAAKYEQWQIQTFEKIMNAYKALQMEYEEKVAAQEVQQGIAITGVNPRINREIEKVELKKQCIKLLMDTYLFGSFNAMKDNGSNPPDFDIFDAMDEGKTIQFFEQAFEWENLTYLFYPYFWSRRSQWMHKSSIYDNDPLFTKFLQAGSARVVIPVYPAYNDAVMYFLENNGAIWKGGEPPRLNDPLYISLADELRDETDDLGNATPEGTPWEVVLPTTLVYLQNDSNLPTF</sequence>
<gene>
    <name evidence="1" type="ORF">MYP_826</name>
</gene>
<accession>A0A098LAX1</accession>
<organism evidence="1 2">
    <name type="scientific">Sporocytophaga myxococcoides</name>
    <dbReference type="NCBI Taxonomy" id="153721"/>
    <lineage>
        <taxon>Bacteria</taxon>
        <taxon>Pseudomonadati</taxon>
        <taxon>Bacteroidota</taxon>
        <taxon>Cytophagia</taxon>
        <taxon>Cytophagales</taxon>
        <taxon>Cytophagaceae</taxon>
        <taxon>Sporocytophaga</taxon>
    </lineage>
</organism>
<comment type="caution">
    <text evidence="1">The sequence shown here is derived from an EMBL/GenBank/DDBJ whole genome shotgun (WGS) entry which is preliminary data.</text>
</comment>
<reference evidence="1 2" key="1">
    <citation type="submission" date="2014-09" db="EMBL/GenBank/DDBJ databases">
        <title>Sporocytophaga myxococcoides PG-01 genome sequencing.</title>
        <authorList>
            <person name="Liu L."/>
            <person name="Gao P.J."/>
            <person name="Chen G.J."/>
            <person name="Wang L.S."/>
        </authorList>
    </citation>
    <scope>NUCLEOTIDE SEQUENCE [LARGE SCALE GENOMIC DNA]</scope>
    <source>
        <strain evidence="1 2">PG-01</strain>
    </source>
</reference>
<dbReference type="Proteomes" id="UP000030185">
    <property type="component" value="Unassembled WGS sequence"/>
</dbReference>
<dbReference type="EMBL" id="BBLT01000001">
    <property type="protein sequence ID" value="GAL83599.1"/>
    <property type="molecule type" value="Genomic_DNA"/>
</dbReference>
<dbReference type="eggNOG" id="ENOG502Z8GJ">
    <property type="taxonomic scope" value="Bacteria"/>
</dbReference>
<proteinExistence type="predicted"/>
<name>A0A098LAX1_9BACT</name>
<evidence type="ECO:0000313" key="1">
    <source>
        <dbReference type="EMBL" id="GAL83599.1"/>
    </source>
</evidence>